<dbReference type="CDD" id="cd01347">
    <property type="entry name" value="ligand_gated_channel"/>
    <property type="match status" value="1"/>
</dbReference>
<keyword evidence="13" id="KW-0675">Receptor</keyword>
<keyword evidence="4 8" id="KW-0812">Transmembrane</keyword>
<evidence type="ECO:0000256" key="8">
    <source>
        <dbReference type="PROSITE-ProRule" id="PRU01360"/>
    </source>
</evidence>
<dbReference type="InterPro" id="IPR039426">
    <property type="entry name" value="TonB-dep_rcpt-like"/>
</dbReference>
<dbReference type="Proteomes" id="UP000811255">
    <property type="component" value="Unassembled WGS sequence"/>
</dbReference>
<protein>
    <submittedName>
        <fullName evidence="13">TonB-dependent receptor</fullName>
    </submittedName>
</protein>
<dbReference type="Pfam" id="PF00593">
    <property type="entry name" value="TonB_dep_Rec_b-barrel"/>
    <property type="match status" value="1"/>
</dbReference>
<dbReference type="SUPFAM" id="SSF56935">
    <property type="entry name" value="Porins"/>
    <property type="match status" value="1"/>
</dbReference>
<evidence type="ECO:0000256" key="4">
    <source>
        <dbReference type="ARBA" id="ARBA00022692"/>
    </source>
</evidence>
<organism evidence="13 14">
    <name type="scientific">Croceibacterium selenioxidans</name>
    <dbReference type="NCBI Taxonomy" id="2838833"/>
    <lineage>
        <taxon>Bacteria</taxon>
        <taxon>Pseudomonadati</taxon>
        <taxon>Pseudomonadota</taxon>
        <taxon>Alphaproteobacteria</taxon>
        <taxon>Sphingomonadales</taxon>
        <taxon>Erythrobacteraceae</taxon>
        <taxon>Croceibacterium</taxon>
    </lineage>
</organism>
<keyword evidence="14" id="KW-1185">Reference proteome</keyword>
<gene>
    <name evidence="13" type="ORF">KK137_14955</name>
</gene>
<dbReference type="EMBL" id="JAHFVK010000002">
    <property type="protein sequence ID" value="MBT2135636.1"/>
    <property type="molecule type" value="Genomic_DNA"/>
</dbReference>
<evidence type="ECO:0000256" key="2">
    <source>
        <dbReference type="ARBA" id="ARBA00022448"/>
    </source>
</evidence>
<dbReference type="InterPro" id="IPR000531">
    <property type="entry name" value="Beta-barrel_TonB"/>
</dbReference>
<comment type="subcellular location">
    <subcellularLocation>
        <location evidence="1 8">Cell outer membrane</location>
        <topology evidence="1 8">Multi-pass membrane protein</topology>
    </subcellularLocation>
</comment>
<keyword evidence="3 8" id="KW-1134">Transmembrane beta strand</keyword>
<proteinExistence type="inferred from homology"/>
<evidence type="ECO:0000256" key="10">
    <source>
        <dbReference type="SAM" id="SignalP"/>
    </source>
</evidence>
<keyword evidence="6 8" id="KW-0472">Membrane</keyword>
<keyword evidence="2 8" id="KW-0813">Transport</keyword>
<keyword evidence="5 9" id="KW-0798">TonB box</keyword>
<accession>A0ABS5W7B2</accession>
<feature type="chain" id="PRO_5046898221" evidence="10">
    <location>
        <begin position="23"/>
        <end position="697"/>
    </location>
</feature>
<dbReference type="PANTHER" id="PTHR30069">
    <property type="entry name" value="TONB-DEPENDENT OUTER MEMBRANE RECEPTOR"/>
    <property type="match status" value="1"/>
</dbReference>
<dbReference type="RefSeq" id="WP_214537326.1">
    <property type="nucleotide sequence ID" value="NZ_JAHFVK010000002.1"/>
</dbReference>
<evidence type="ECO:0000256" key="5">
    <source>
        <dbReference type="ARBA" id="ARBA00023077"/>
    </source>
</evidence>
<dbReference type="InterPro" id="IPR036942">
    <property type="entry name" value="Beta-barrel_TonB_sf"/>
</dbReference>
<evidence type="ECO:0000259" key="11">
    <source>
        <dbReference type="Pfam" id="PF00593"/>
    </source>
</evidence>
<dbReference type="Gene3D" id="2.40.170.20">
    <property type="entry name" value="TonB-dependent receptor, beta-barrel domain"/>
    <property type="match status" value="1"/>
</dbReference>
<dbReference type="PANTHER" id="PTHR30069:SF40">
    <property type="entry name" value="TONB-DEPENDENT RECEPTOR NMB0964-RELATED"/>
    <property type="match status" value="1"/>
</dbReference>
<dbReference type="Pfam" id="PF07715">
    <property type="entry name" value="Plug"/>
    <property type="match status" value="1"/>
</dbReference>
<evidence type="ECO:0000256" key="3">
    <source>
        <dbReference type="ARBA" id="ARBA00022452"/>
    </source>
</evidence>
<dbReference type="InterPro" id="IPR037066">
    <property type="entry name" value="Plug_dom_sf"/>
</dbReference>
<evidence type="ECO:0000256" key="7">
    <source>
        <dbReference type="ARBA" id="ARBA00023237"/>
    </source>
</evidence>
<feature type="signal peptide" evidence="10">
    <location>
        <begin position="1"/>
        <end position="22"/>
    </location>
</feature>
<name>A0ABS5W7B2_9SPHN</name>
<keyword evidence="10" id="KW-0732">Signal</keyword>
<comment type="similarity">
    <text evidence="8 9">Belongs to the TonB-dependent receptor family.</text>
</comment>
<evidence type="ECO:0000259" key="12">
    <source>
        <dbReference type="Pfam" id="PF07715"/>
    </source>
</evidence>
<evidence type="ECO:0000313" key="13">
    <source>
        <dbReference type="EMBL" id="MBT2135636.1"/>
    </source>
</evidence>
<evidence type="ECO:0000313" key="14">
    <source>
        <dbReference type="Proteomes" id="UP000811255"/>
    </source>
</evidence>
<evidence type="ECO:0000256" key="1">
    <source>
        <dbReference type="ARBA" id="ARBA00004571"/>
    </source>
</evidence>
<evidence type="ECO:0000256" key="9">
    <source>
        <dbReference type="RuleBase" id="RU003357"/>
    </source>
</evidence>
<feature type="domain" description="TonB-dependent receptor plug" evidence="12">
    <location>
        <begin position="60"/>
        <end position="162"/>
    </location>
</feature>
<comment type="caution">
    <text evidence="13">The sequence shown here is derived from an EMBL/GenBank/DDBJ whole genome shotgun (WGS) entry which is preliminary data.</text>
</comment>
<dbReference type="InterPro" id="IPR012910">
    <property type="entry name" value="Plug_dom"/>
</dbReference>
<dbReference type="Gene3D" id="2.170.130.10">
    <property type="entry name" value="TonB-dependent receptor, plug domain"/>
    <property type="match status" value="1"/>
</dbReference>
<sequence>MNVFRFALFAGTSLALSAPVLAQDATTAPSSDAPAATSSADDFHEDVIVVTAGGLNRLDMLAGTSVMDGVDLQRNLSGQIGEVLTEIPGVSATSFSPGASRPVLRGFQGDRVRVLLDGIGSIDASNTSADHAVTIDPLTADKVEVLRGPAVLLYGSSAIGGAVNVIDKRIPQKVPNESIHVDALVGADTAYDLREGGASADVPLSSELVFHVDGSWRKTDDVEIAGYALSDSLRQELLEEAAADPDHADALIAQANQRGVLPSSATETLSLGSGLAWIGDGASLGVSVGYYDTQYGVPIRPGAHADEEGAVSIDLEQWRADLRGSVDLGGGFFEQLKTRWGYSDYTHVELEGDETGTTFAVKGVEGRVELIQREQDGWRGSFGGQYMFRDFSAVGEEAFVPPNTTESFAAFTLQEVDLDPFEVEFGGRFEHTGIKTETLGLDRSFNGFSGALGLAWNVAPDVRIGLNGSRAARAPSAEELFANGPHIATQQFEIGDPDLKMETAWGLEAYARAVVGGADLGLSVYQSWFDDFVYLQATGDVIDELPVYAQMQQGAKHFGVEAEASVPLFDVGPFKAVGDVQGDYVRAILADGTPVPRIPPLSALGALELQSDPVDLRAEVQWFDGQDRVAPLETPTEGFAQVNMSVAWKPLRGGKNVTVMLQANNLFDVEGRRHASFTKDFVPLAGRNVKVSVKTSF</sequence>
<keyword evidence="7 8" id="KW-0998">Cell outer membrane</keyword>
<feature type="domain" description="TonB-dependent receptor-like beta-barrel" evidence="11">
    <location>
        <begin position="281"/>
        <end position="666"/>
    </location>
</feature>
<reference evidence="13 14" key="1">
    <citation type="submission" date="2021-05" db="EMBL/GenBank/DDBJ databases">
        <title>Croceibacterium sp. LX-88 genome sequence.</title>
        <authorList>
            <person name="Luo X."/>
        </authorList>
    </citation>
    <scope>NUCLEOTIDE SEQUENCE [LARGE SCALE GENOMIC DNA]</scope>
    <source>
        <strain evidence="13 14">LX-88</strain>
    </source>
</reference>
<dbReference type="PROSITE" id="PS52016">
    <property type="entry name" value="TONB_DEPENDENT_REC_3"/>
    <property type="match status" value="1"/>
</dbReference>
<evidence type="ECO:0000256" key="6">
    <source>
        <dbReference type="ARBA" id="ARBA00023136"/>
    </source>
</evidence>